<name>A0ABN2KBB3_9MICC</name>
<evidence type="ECO:0000256" key="5">
    <source>
        <dbReference type="ARBA" id="ARBA00023125"/>
    </source>
</evidence>
<dbReference type="Gene3D" id="1.10.268.10">
    <property type="entry name" value="Topoisomerase, domain 3"/>
    <property type="match status" value="1"/>
</dbReference>
<dbReference type="Proteomes" id="UP001501204">
    <property type="component" value="Unassembled WGS sequence"/>
</dbReference>
<feature type="domain" description="Topo IIA-type catalytic" evidence="10">
    <location>
        <begin position="50"/>
        <end position="516"/>
    </location>
</feature>
<dbReference type="NCBIfam" id="NF004044">
    <property type="entry name" value="PRK05561.1"/>
    <property type="match status" value="1"/>
</dbReference>
<dbReference type="Gene3D" id="3.30.1360.40">
    <property type="match status" value="1"/>
</dbReference>
<comment type="catalytic activity">
    <reaction evidence="1 7">
        <text>ATP-dependent breakage, passage and rejoining of double-stranded DNA.</text>
        <dbReference type="EC" id="5.6.2.2"/>
    </reaction>
</comment>
<dbReference type="Gene3D" id="2.120.10.90">
    <property type="entry name" value="DNA gyrase/topoisomerase IV, subunit A, C-terminal"/>
    <property type="match status" value="1"/>
</dbReference>
<evidence type="ECO:0000256" key="7">
    <source>
        <dbReference type="PROSITE-ProRule" id="PRU01384"/>
    </source>
</evidence>
<feature type="region of interest" description="Disordered" evidence="9">
    <location>
        <begin position="809"/>
        <end position="833"/>
    </location>
</feature>
<evidence type="ECO:0000256" key="1">
    <source>
        <dbReference type="ARBA" id="ARBA00000185"/>
    </source>
</evidence>
<keyword evidence="5 7" id="KW-0238">DNA-binding</keyword>
<evidence type="ECO:0000256" key="2">
    <source>
        <dbReference type="ARBA" id="ARBA00008263"/>
    </source>
</evidence>
<dbReference type="PANTHER" id="PTHR43493">
    <property type="entry name" value="DNA GYRASE/TOPOISOMERASE SUBUNIT A"/>
    <property type="match status" value="1"/>
</dbReference>
<keyword evidence="8" id="KW-0175">Coiled coil</keyword>
<accession>A0ABN2KBB3</accession>
<dbReference type="SMART" id="SM00434">
    <property type="entry name" value="TOP4c"/>
    <property type="match status" value="1"/>
</dbReference>
<comment type="similarity">
    <text evidence="2">Belongs to the type II topoisomerase GyrA/ParC subunit family.</text>
</comment>
<organism evidence="11 12">
    <name type="scientific">Kocuria aegyptia</name>
    <dbReference type="NCBI Taxonomy" id="330943"/>
    <lineage>
        <taxon>Bacteria</taxon>
        <taxon>Bacillati</taxon>
        <taxon>Actinomycetota</taxon>
        <taxon>Actinomycetes</taxon>
        <taxon>Micrococcales</taxon>
        <taxon>Micrococcaceae</taxon>
        <taxon>Kocuria</taxon>
    </lineage>
</organism>
<protein>
    <recommendedName>
        <fullName evidence="3">DNA topoisomerase (ATP-hydrolyzing)</fullName>
        <ecNumber evidence="3">5.6.2.2</ecNumber>
    </recommendedName>
</protein>
<dbReference type="InterPro" id="IPR006691">
    <property type="entry name" value="GyrA/parC_rep"/>
</dbReference>
<dbReference type="InterPro" id="IPR002205">
    <property type="entry name" value="Topo_IIA_dom_A"/>
</dbReference>
<keyword evidence="4 7" id="KW-0799">Topoisomerase</keyword>
<proteinExistence type="inferred from homology"/>
<dbReference type="Pfam" id="PF00521">
    <property type="entry name" value="DNA_topoisoIV"/>
    <property type="match status" value="1"/>
</dbReference>
<comment type="caution">
    <text evidence="11">The sequence shown here is derived from an EMBL/GenBank/DDBJ whole genome shotgun (WGS) entry which is preliminary data.</text>
</comment>
<sequence length="833" mass="90342">MARRRAPSRPSAEDELPADFRENIVDIDVTSEMETSFLEYSYSVIYSRALPDARDGLKPVQRRILFMMNQMGLRPDRGHVKSARVVGEVMGKLHPHGDSAIYDAMVRLAQSFAMRLPLVDGHGNFGSLDDGPAASRYTEARMAPAALALTADLDEDVVDFVPNYDNQFTQPGVLPAAFPNLLVNGSSGIAVGMATNMAPHNLREVVAGARHLVEHPEATLEELMRFIPGPDLPSGGRIVGLDGIRDAYRTGRGSFKTRARVSIEQISPRKQGIVVTQLPYMVGPEKVTEKIKEAAQAKKLQGVSDVVDLTDRKNGLRLVIEIKNGFNPQAVLQQLYKYTPMEDSFGINNVALVDGRPRTMGLLELLRVYVEHRLAVVRRRTGFRLGKRRDRLHLVEGLLVAIVDIDEVIQIIRSSDETAVARDRLMTVYDLSRVQADHILELRLRQLTKYSRIELEKEQEELRREIAELEETLASDSRLRALVSAELAETAEVHGDDRRTELLESEALPAPAAAAAAPAPGRTSAGGLALEIADDPCWVFLSTSGQLARTPSQAPLVDPPRRIKHDALVSAVRATARGEIGAVTSTGRMLRVQVMDVPVLTAFEGTPKLGDGVPVKDFLTLGRGERLVGLAPLNAVLALGTRNGVVKRVSPEYPLNREDWEVITLKDGDEVVGLAESAATEDELVFVTREGKLLHFDAGAVRPQGRTAGGVAGVKLVPGDAVVFFGAVRAEDETPVVVTLARADEVLPGMSQYSVKVTPFSEYPPKGRATGGVRAHRFLKGETGLALAWVGHGPAKAVSASGVARALPTEHGRRDGSGVPTDQVIDAVGPAYG</sequence>
<dbReference type="InterPro" id="IPR035516">
    <property type="entry name" value="Gyrase/topoIV_suA_C"/>
</dbReference>
<dbReference type="SUPFAM" id="SSF101904">
    <property type="entry name" value="GyrA/ParC C-terminal domain-like"/>
    <property type="match status" value="1"/>
</dbReference>
<dbReference type="RefSeq" id="WP_344120177.1">
    <property type="nucleotide sequence ID" value="NZ_BAAAOA010000010.1"/>
</dbReference>
<reference evidence="11 12" key="1">
    <citation type="journal article" date="2019" name="Int. J. Syst. Evol. Microbiol.">
        <title>The Global Catalogue of Microorganisms (GCM) 10K type strain sequencing project: providing services to taxonomists for standard genome sequencing and annotation.</title>
        <authorList>
            <consortium name="The Broad Institute Genomics Platform"/>
            <consortium name="The Broad Institute Genome Sequencing Center for Infectious Disease"/>
            <person name="Wu L."/>
            <person name="Ma J."/>
        </authorList>
    </citation>
    <scope>NUCLEOTIDE SEQUENCE [LARGE SCALE GENOMIC DNA]</scope>
    <source>
        <strain evidence="11 12">JCM 14735</strain>
    </source>
</reference>
<dbReference type="SUPFAM" id="SSF56719">
    <property type="entry name" value="Type II DNA topoisomerase"/>
    <property type="match status" value="1"/>
</dbReference>
<evidence type="ECO:0000256" key="9">
    <source>
        <dbReference type="SAM" id="MobiDB-lite"/>
    </source>
</evidence>
<dbReference type="EC" id="5.6.2.2" evidence="3"/>
<evidence type="ECO:0000259" key="10">
    <source>
        <dbReference type="PROSITE" id="PS52040"/>
    </source>
</evidence>
<dbReference type="Gene3D" id="3.90.199.10">
    <property type="entry name" value="Topoisomerase II, domain 5"/>
    <property type="match status" value="1"/>
</dbReference>
<evidence type="ECO:0000256" key="4">
    <source>
        <dbReference type="ARBA" id="ARBA00023029"/>
    </source>
</evidence>
<dbReference type="InterPro" id="IPR013757">
    <property type="entry name" value="Topo_IIA_A_a_sf"/>
</dbReference>
<dbReference type="Pfam" id="PF03989">
    <property type="entry name" value="DNA_gyraseA_C"/>
    <property type="match status" value="2"/>
</dbReference>
<dbReference type="InterPro" id="IPR050220">
    <property type="entry name" value="Type_II_DNA_Topoisomerases"/>
</dbReference>
<feature type="coiled-coil region" evidence="8">
    <location>
        <begin position="450"/>
        <end position="479"/>
    </location>
</feature>
<dbReference type="PROSITE" id="PS52040">
    <property type="entry name" value="TOPO_IIA"/>
    <property type="match status" value="1"/>
</dbReference>
<dbReference type="PANTHER" id="PTHR43493:SF5">
    <property type="entry name" value="DNA GYRASE SUBUNIT A, CHLOROPLASTIC_MITOCHONDRIAL"/>
    <property type="match status" value="1"/>
</dbReference>
<keyword evidence="12" id="KW-1185">Reference proteome</keyword>
<keyword evidence="6 7" id="KW-0413">Isomerase</keyword>
<feature type="active site" description="O-(5'-phospho-DNA)-tyrosine intermediate" evidence="7">
    <location>
        <position position="137"/>
    </location>
</feature>
<evidence type="ECO:0000256" key="6">
    <source>
        <dbReference type="ARBA" id="ARBA00023235"/>
    </source>
</evidence>
<evidence type="ECO:0000313" key="11">
    <source>
        <dbReference type="EMBL" id="GAA1752181.1"/>
    </source>
</evidence>
<gene>
    <name evidence="11" type="ORF">GCM10009767_09030</name>
</gene>
<dbReference type="EMBL" id="BAAAOA010000010">
    <property type="protein sequence ID" value="GAA1752181.1"/>
    <property type="molecule type" value="Genomic_DNA"/>
</dbReference>
<evidence type="ECO:0000313" key="12">
    <source>
        <dbReference type="Proteomes" id="UP001501204"/>
    </source>
</evidence>
<evidence type="ECO:0000256" key="8">
    <source>
        <dbReference type="SAM" id="Coils"/>
    </source>
</evidence>
<dbReference type="InterPro" id="IPR013760">
    <property type="entry name" value="Topo_IIA-like_dom_sf"/>
</dbReference>
<dbReference type="CDD" id="cd00187">
    <property type="entry name" value="TOP4c"/>
    <property type="match status" value="1"/>
</dbReference>
<evidence type="ECO:0000256" key="3">
    <source>
        <dbReference type="ARBA" id="ARBA00012895"/>
    </source>
</evidence>
<dbReference type="InterPro" id="IPR013758">
    <property type="entry name" value="Topo_IIA_A/C_ab"/>
</dbReference>